<organism evidence="2">
    <name type="scientific">Western grey kangaroopox virus</name>
    <dbReference type="NCBI Taxonomy" id="1566307"/>
    <lineage>
        <taxon>Viruses</taxon>
        <taxon>Varidnaviria</taxon>
        <taxon>Bamfordvirae</taxon>
        <taxon>Nucleocytoviricota</taxon>
        <taxon>Pokkesviricetes</taxon>
        <taxon>Chitovirales</taxon>
        <taxon>Poxviridae</taxon>
        <taxon>Chordopoxvirinae</taxon>
        <taxon>Macropopoxvirus</taxon>
        <taxon>Macropopoxvirus mfuliginosuspox</taxon>
        <taxon>Western kangaroopox virus</taxon>
    </lineage>
</organism>
<evidence type="ECO:0000313" key="3">
    <source>
        <dbReference type="Proteomes" id="UP000318778"/>
    </source>
</evidence>
<feature type="transmembrane region" description="Helical" evidence="1">
    <location>
        <begin position="29"/>
        <end position="52"/>
    </location>
</feature>
<keyword evidence="1" id="KW-0472">Membrane</keyword>
<evidence type="ECO:0000256" key="1">
    <source>
        <dbReference type="SAM" id="Phobius"/>
    </source>
</evidence>
<keyword evidence="1" id="KW-0812">Transmembrane</keyword>
<dbReference type="InterPro" id="IPR016187">
    <property type="entry name" value="CTDL_fold"/>
</dbReference>
<evidence type="ECO:0000313" key="2">
    <source>
        <dbReference type="EMBL" id="ATI21075.1"/>
    </source>
</evidence>
<reference evidence="2" key="1">
    <citation type="journal article" date="2017" name="Virus Res.">
        <title>Complete genomic characterisation of two novel poxviruses (WKPV and EKPV) from western and eastern grey kangaroos.</title>
        <authorList>
            <person name="Bennett M."/>
            <person name="Tu S.L."/>
            <person name="Upton C."/>
            <person name="McArtor C."/>
            <person name="Gillett A."/>
            <person name="Laird T."/>
            <person name="O'Dea M."/>
        </authorList>
    </citation>
    <scope>NUCLEOTIDE SEQUENCE [LARGE SCALE GENOMIC DNA]</scope>
    <source>
        <strain evidence="2">Western Australia</strain>
    </source>
</reference>
<accession>A0A2C9DSU2</accession>
<dbReference type="SUPFAM" id="SSF56436">
    <property type="entry name" value="C-type lectin-like"/>
    <property type="match status" value="1"/>
</dbReference>
<name>A0A2C9DSU2_9POXV</name>
<proteinExistence type="predicted"/>
<dbReference type="Proteomes" id="UP000318778">
    <property type="component" value="Segment"/>
</dbReference>
<keyword evidence="1" id="KW-1133">Transmembrane helix</keyword>
<protein>
    <submittedName>
        <fullName evidence="2">Uncharacterized protein</fullName>
    </submittedName>
</protein>
<keyword evidence="3" id="KW-1185">Reference proteome</keyword>
<dbReference type="EMBL" id="MF467280">
    <property type="protein sequence ID" value="ATI21075.1"/>
    <property type="molecule type" value="Genomic_DNA"/>
</dbReference>
<sequence>MPAEIQGGIGKSKEVGRLRCLRKCLRSDMFLCCSRIFVMFCLSLLCLSVIYLTTEIDKSERRCCTCRGAVQYDGYCYLRAICGQGMDRTESLCSYSSSSEACRAMNGSLPDPQDFRERALSDYLGSSPDNNFTQWDDRHLQTALSDTSLVSGYVCKVRCELFNLIRDGVPI</sequence>